<dbReference type="AlphaFoldDB" id="A0AAV2T8K7"/>
<sequence length="164" mass="18382">MMPSVVGTNLPADGGSKTDNYTCIKLNYRYFVPHDDFDGHFKDEPSDASNMISGWLNCTEECGRDWSVRTVEGTNLKLVVADPPCEKCGELDELLPRDPIEDSGPDVCELSVNPRYRRPLDRCPPERHKHDPLACGAVRPLSQVTCLIYSFLVLSLHLLFATEQ</sequence>
<proteinExistence type="predicted"/>
<name>A0AAV2T8K7_CALDB</name>
<evidence type="ECO:0000313" key="3">
    <source>
        <dbReference type="Proteomes" id="UP001497525"/>
    </source>
</evidence>
<feature type="domain" description="Voltage-dependent calcium channel alpha-2/delta subunit conserved region" evidence="1">
    <location>
        <begin position="48"/>
        <end position="135"/>
    </location>
</feature>
<accession>A0AAV2T8K7</accession>
<dbReference type="Pfam" id="PF08473">
    <property type="entry name" value="VGCC_alpha2"/>
    <property type="match status" value="1"/>
</dbReference>
<comment type="caution">
    <text evidence="2">The sequence shown here is derived from an EMBL/GenBank/DDBJ whole genome shotgun (WGS) entry which is preliminary data.</text>
</comment>
<reference evidence="2" key="1">
    <citation type="submission" date="2024-06" db="EMBL/GenBank/DDBJ databases">
        <authorList>
            <person name="Liu X."/>
            <person name="Lenzi L."/>
            <person name="Haldenby T S."/>
            <person name="Uol C."/>
        </authorList>
    </citation>
    <scope>NUCLEOTIDE SEQUENCE</scope>
</reference>
<dbReference type="EMBL" id="CAXLJL010000134">
    <property type="protein sequence ID" value="CAL5132723.1"/>
    <property type="molecule type" value="Genomic_DNA"/>
</dbReference>
<gene>
    <name evidence="2" type="ORF">CDAUBV1_LOCUS5565</name>
</gene>
<evidence type="ECO:0000259" key="1">
    <source>
        <dbReference type="Pfam" id="PF08473"/>
    </source>
</evidence>
<dbReference type="InterPro" id="IPR013680">
    <property type="entry name" value="VDCC_a2/dsu"/>
</dbReference>
<organism evidence="2 3">
    <name type="scientific">Calicophoron daubneyi</name>
    <name type="common">Rumen fluke</name>
    <name type="synonym">Paramphistomum daubneyi</name>
    <dbReference type="NCBI Taxonomy" id="300641"/>
    <lineage>
        <taxon>Eukaryota</taxon>
        <taxon>Metazoa</taxon>
        <taxon>Spiralia</taxon>
        <taxon>Lophotrochozoa</taxon>
        <taxon>Platyhelminthes</taxon>
        <taxon>Trematoda</taxon>
        <taxon>Digenea</taxon>
        <taxon>Plagiorchiida</taxon>
        <taxon>Pronocephalata</taxon>
        <taxon>Paramphistomoidea</taxon>
        <taxon>Paramphistomidae</taxon>
        <taxon>Calicophoron</taxon>
    </lineage>
</organism>
<dbReference type="Proteomes" id="UP001497525">
    <property type="component" value="Unassembled WGS sequence"/>
</dbReference>
<evidence type="ECO:0000313" key="2">
    <source>
        <dbReference type="EMBL" id="CAL5132723.1"/>
    </source>
</evidence>
<protein>
    <recommendedName>
        <fullName evidence="1">Voltage-dependent calcium channel alpha-2/delta subunit conserved region domain-containing protein</fullName>
    </recommendedName>
</protein>